<dbReference type="HOGENOM" id="CLU_2342948_0_0_10"/>
<dbReference type="EMBL" id="CP007145">
    <property type="protein sequence ID" value="AHJ98475.1"/>
    <property type="molecule type" value="Genomic_DNA"/>
</dbReference>
<dbReference type="AlphaFoldDB" id="W8F9W2"/>
<name>W8F9W2_9BACT</name>
<dbReference type="KEGG" id="hsw:Hsw_2880"/>
<reference evidence="1 2" key="1">
    <citation type="submission" date="2014-01" db="EMBL/GenBank/DDBJ databases">
        <title>Complete genome sequence of ionizing-radiation resistance bacterium Hymenobacter swuensis DY53.</title>
        <authorList>
            <person name="Jung J.-H."/>
            <person name="Jeong S.-W."/>
            <person name="Joe M.-H."/>
            <person name="Cho y.-j."/>
            <person name="Kim M.-K."/>
            <person name="Lim S.-Y."/>
        </authorList>
    </citation>
    <scope>NUCLEOTIDE SEQUENCE [LARGE SCALE GENOMIC DNA]</scope>
    <source>
        <strain evidence="1 2">DY53</strain>
    </source>
</reference>
<dbReference type="PATRIC" id="fig|1227739.3.peg.3063"/>
<dbReference type="STRING" id="1227739.Hsw_2880"/>
<proteinExistence type="predicted"/>
<dbReference type="eggNOG" id="COG3291">
    <property type="taxonomic scope" value="Bacteria"/>
</dbReference>
<protein>
    <submittedName>
        <fullName evidence="1">Uncharacterized protein</fullName>
    </submittedName>
</protein>
<organism evidence="1 2">
    <name type="scientific">Hymenobacter swuensis DY53</name>
    <dbReference type="NCBI Taxonomy" id="1227739"/>
    <lineage>
        <taxon>Bacteria</taxon>
        <taxon>Pseudomonadati</taxon>
        <taxon>Bacteroidota</taxon>
        <taxon>Cytophagia</taxon>
        <taxon>Cytophagales</taxon>
        <taxon>Hymenobacteraceae</taxon>
        <taxon>Hymenobacter</taxon>
    </lineage>
</organism>
<gene>
    <name evidence="1" type="ORF">Hsw_2880</name>
</gene>
<dbReference type="Proteomes" id="UP000019423">
    <property type="component" value="Chromosome"/>
</dbReference>
<evidence type="ECO:0000313" key="1">
    <source>
        <dbReference type="EMBL" id="AHJ98475.1"/>
    </source>
</evidence>
<accession>W8F9W2</accession>
<sequence>MAWQTVATATASGSSGRVAVTNATTLEALLRMAPPEARAAAGILLPVPLPDGTTETFRVWQVPVLAPELATHYPNIQTYAGQSLQHPTVTARFDLTP</sequence>
<evidence type="ECO:0000313" key="2">
    <source>
        <dbReference type="Proteomes" id="UP000019423"/>
    </source>
</evidence>
<keyword evidence="2" id="KW-1185">Reference proteome</keyword>